<feature type="active site" evidence="8">
    <location>
        <position position="423"/>
    </location>
</feature>
<keyword evidence="5 8" id="KW-0119">Carbohydrate metabolism</keyword>
<dbReference type="InterPro" id="IPR033126">
    <property type="entry name" value="Glyco_hydro_9_Asp/Glu_AS"/>
</dbReference>
<keyword evidence="7 8" id="KW-0624">Polysaccharide degradation</keyword>
<dbReference type="InterPro" id="IPR001701">
    <property type="entry name" value="Glyco_hydro_9"/>
</dbReference>
<dbReference type="FunCoup" id="D3BM70">
    <property type="interactions" value="26"/>
</dbReference>
<feature type="signal peptide" evidence="9">
    <location>
        <begin position="1"/>
        <end position="23"/>
    </location>
</feature>
<feature type="region of interest" description="Disordered" evidence="10">
    <location>
        <begin position="452"/>
        <end position="623"/>
    </location>
</feature>
<feature type="active site" evidence="8">
    <location>
        <position position="432"/>
    </location>
</feature>
<keyword evidence="11" id="KW-0472">Membrane</keyword>
<dbReference type="RefSeq" id="XP_020429799.1">
    <property type="nucleotide sequence ID" value="XM_020583018.1"/>
</dbReference>
<evidence type="ECO:0000256" key="4">
    <source>
        <dbReference type="ARBA" id="ARBA00023001"/>
    </source>
</evidence>
<accession>D3BM70</accession>
<dbReference type="InterPro" id="IPR008928">
    <property type="entry name" value="6-hairpin_glycosidase_sf"/>
</dbReference>
<evidence type="ECO:0000256" key="2">
    <source>
        <dbReference type="ARBA" id="ARBA00007072"/>
    </source>
</evidence>
<dbReference type="PRINTS" id="PR01217">
    <property type="entry name" value="PRICHEXTENSN"/>
</dbReference>
<evidence type="ECO:0000256" key="11">
    <source>
        <dbReference type="SAM" id="Phobius"/>
    </source>
</evidence>
<feature type="compositionally biased region" description="Low complexity" evidence="10">
    <location>
        <begin position="552"/>
        <end position="623"/>
    </location>
</feature>
<feature type="compositionally biased region" description="Pro residues" evidence="10">
    <location>
        <begin position="463"/>
        <end position="520"/>
    </location>
</feature>
<dbReference type="GeneID" id="31367746"/>
<dbReference type="InParanoid" id="D3BM70"/>
<dbReference type="InterPro" id="IPR012341">
    <property type="entry name" value="6hp_glycosidase-like_sf"/>
</dbReference>
<reference evidence="13 14" key="1">
    <citation type="journal article" date="2011" name="Genome Res.">
        <title>Phylogeny-wide analysis of social amoeba genomes highlights ancient origins for complex intercellular communication.</title>
        <authorList>
            <person name="Heidel A.J."/>
            <person name="Lawal H.M."/>
            <person name="Felder M."/>
            <person name="Schilde C."/>
            <person name="Helps N.R."/>
            <person name="Tunggal B."/>
            <person name="Rivero F."/>
            <person name="John U."/>
            <person name="Schleicher M."/>
            <person name="Eichinger L."/>
            <person name="Platzer M."/>
            <person name="Noegel A.A."/>
            <person name="Schaap P."/>
            <person name="Gloeckner G."/>
        </authorList>
    </citation>
    <scope>NUCLEOTIDE SEQUENCE [LARGE SCALE GENOMIC DNA]</scope>
    <source>
        <strain evidence="14">ATCC 26659 / Pp 5 / PN500</strain>
    </source>
</reference>
<feature type="chain" id="PRO_5005126275" description="Endoglucanase" evidence="9">
    <location>
        <begin position="24"/>
        <end position="647"/>
    </location>
</feature>
<keyword evidence="9" id="KW-0732">Signal</keyword>
<dbReference type="EMBL" id="ADBJ01000042">
    <property type="protein sequence ID" value="EFA77671.1"/>
    <property type="molecule type" value="Genomic_DNA"/>
</dbReference>
<dbReference type="GO" id="GO:0030245">
    <property type="term" value="P:cellulose catabolic process"/>
    <property type="evidence" value="ECO:0007669"/>
    <property type="project" value="UniProtKB-KW"/>
</dbReference>
<feature type="compositionally biased region" description="Low complexity" evidence="10">
    <location>
        <begin position="530"/>
        <end position="545"/>
    </location>
</feature>
<evidence type="ECO:0000259" key="12">
    <source>
        <dbReference type="Pfam" id="PF00759"/>
    </source>
</evidence>
<dbReference type="STRING" id="670386.D3BM70"/>
<evidence type="ECO:0000313" key="14">
    <source>
        <dbReference type="Proteomes" id="UP000001396"/>
    </source>
</evidence>
<protein>
    <recommendedName>
        <fullName evidence="9">Endoglucanase</fullName>
        <ecNumber evidence="9">3.2.1.4</ecNumber>
    </recommendedName>
</protein>
<feature type="domain" description="Glycoside hydrolase family 9" evidence="12">
    <location>
        <begin position="26"/>
        <end position="445"/>
    </location>
</feature>
<organism evidence="13 14">
    <name type="scientific">Heterostelium pallidum (strain ATCC 26659 / Pp 5 / PN500)</name>
    <name type="common">Cellular slime mold</name>
    <name type="synonym">Polysphondylium pallidum</name>
    <dbReference type="NCBI Taxonomy" id="670386"/>
    <lineage>
        <taxon>Eukaryota</taxon>
        <taxon>Amoebozoa</taxon>
        <taxon>Evosea</taxon>
        <taxon>Eumycetozoa</taxon>
        <taxon>Dictyostelia</taxon>
        <taxon>Acytosteliales</taxon>
        <taxon>Acytosteliaceae</taxon>
        <taxon>Heterostelium</taxon>
    </lineage>
</organism>
<comment type="catalytic activity">
    <reaction evidence="1 9">
        <text>Endohydrolysis of (1-&gt;4)-beta-D-glucosidic linkages in cellulose, lichenin and cereal beta-D-glucans.</text>
        <dbReference type="EC" id="3.2.1.4"/>
    </reaction>
</comment>
<keyword evidence="4 9" id="KW-0136">Cellulose degradation</keyword>
<evidence type="ECO:0000313" key="13">
    <source>
        <dbReference type="EMBL" id="EFA77671.1"/>
    </source>
</evidence>
<comment type="similarity">
    <text evidence="2 8 9">Belongs to the glycosyl hydrolase 9 (cellulase E) family.</text>
</comment>
<dbReference type="PROSITE" id="PS00698">
    <property type="entry name" value="GH9_3"/>
    <property type="match status" value="1"/>
</dbReference>
<evidence type="ECO:0000256" key="7">
    <source>
        <dbReference type="ARBA" id="ARBA00023326"/>
    </source>
</evidence>
<dbReference type="Proteomes" id="UP000001396">
    <property type="component" value="Unassembled WGS sequence"/>
</dbReference>
<dbReference type="Pfam" id="PF00759">
    <property type="entry name" value="Glyco_hydro_9"/>
    <property type="match status" value="1"/>
</dbReference>
<evidence type="ECO:0000256" key="10">
    <source>
        <dbReference type="SAM" id="MobiDB-lite"/>
    </source>
</evidence>
<evidence type="ECO:0000256" key="1">
    <source>
        <dbReference type="ARBA" id="ARBA00000966"/>
    </source>
</evidence>
<proteinExistence type="inferred from homology"/>
<evidence type="ECO:0000256" key="6">
    <source>
        <dbReference type="ARBA" id="ARBA00023295"/>
    </source>
</evidence>
<evidence type="ECO:0000256" key="9">
    <source>
        <dbReference type="RuleBase" id="RU361166"/>
    </source>
</evidence>
<comment type="caution">
    <text evidence="13">The sequence shown here is derived from an EMBL/GenBank/DDBJ whole genome shotgun (WGS) entry which is preliminary data.</text>
</comment>
<evidence type="ECO:0000256" key="3">
    <source>
        <dbReference type="ARBA" id="ARBA00022801"/>
    </source>
</evidence>
<keyword evidence="3 8" id="KW-0378">Hydrolase</keyword>
<dbReference type="PANTHER" id="PTHR22298">
    <property type="entry name" value="ENDO-1,4-BETA-GLUCANASE"/>
    <property type="match status" value="1"/>
</dbReference>
<keyword evidence="14" id="KW-1185">Reference proteome</keyword>
<feature type="transmembrane region" description="Helical" evidence="11">
    <location>
        <begin position="629"/>
        <end position="646"/>
    </location>
</feature>
<gene>
    <name evidence="13" type="ORF">PPL_12279</name>
</gene>
<sequence length="647" mass="68614">MKTIKIIVSILLLLIISLVSVNGQDYCEYLKQSLMFYKANRAGRLPDSDIPWRGNSVLGDSSGGKNADGDGDLSKGYFDAGDGVKFLFPMSFSMTMLSLGFLEAQANIQSCGQTQLYLDTIKWGTDFIMACHTSDNTFVAQVADGNTDHSFWGPPEMINMARPVFTLNTNKPGTDVVMEAASALASASIIWKGIDSSYSSSCLSHAAKLYSFGMNYQGKYSDSIPEADSFYHSSNYKDEIVWGSIWMYKATGSASYLATAEQYYANYGLNYWGNPPLSWDNKAPGCSLLLYQLTSKDIYKSGMEDNLNSWLPGGSIKYTGTNGLAFYDKWGPCRYAASAAFVASVYGGDKYVNFAKSQLGYILGDNPNGQSFVVGMGPKMPINPHHRAAHGSTTNDINNPVNNKHILTGALVGGPDENGAYTDDRTNYITNEVATDYNAGFVGLLSMFSKGSMPPTTTGNTPSPSPSQPSPSPSPSEPSPSPSPSQPSPSPSPSQPSPSPSPSQPSPSPSTPSAPIPPATNQPTTTSPKETSVPEVSTSSTPIDTTTDKPTEPTTSSTTATSTSTSTSTSTGTSTSTSTSTATSTPETTSNTTSSPSLTTSSATSSPTTLSTTDEGTTTDGTTTTQDKISWFIVALFIMTSTFILLN</sequence>
<dbReference type="AlphaFoldDB" id="D3BM70"/>
<keyword evidence="11" id="KW-1133">Transmembrane helix</keyword>
<keyword evidence="11" id="KW-0812">Transmembrane</keyword>
<dbReference type="EC" id="3.2.1.4" evidence="9"/>
<name>D3BM70_HETP5</name>
<evidence type="ECO:0000256" key="8">
    <source>
        <dbReference type="PROSITE-ProRule" id="PRU10060"/>
    </source>
</evidence>
<keyword evidence="6 8" id="KW-0326">Glycosidase</keyword>
<dbReference type="GO" id="GO:0008810">
    <property type="term" value="F:cellulase activity"/>
    <property type="evidence" value="ECO:0007669"/>
    <property type="project" value="UniProtKB-EC"/>
</dbReference>
<evidence type="ECO:0000256" key="5">
    <source>
        <dbReference type="ARBA" id="ARBA00023277"/>
    </source>
</evidence>
<dbReference type="SUPFAM" id="SSF48208">
    <property type="entry name" value="Six-hairpin glycosidases"/>
    <property type="match status" value="1"/>
</dbReference>
<dbReference type="Gene3D" id="1.50.10.10">
    <property type="match status" value="1"/>
</dbReference>